<dbReference type="InterPro" id="IPR052526">
    <property type="entry name" value="HTH-type_Bedaq_tolerance"/>
</dbReference>
<organism evidence="2 3">
    <name type="scientific">Lolliginicoccus lacisalsi</name>
    <dbReference type="NCBI Taxonomy" id="2742202"/>
    <lineage>
        <taxon>Bacteria</taxon>
        <taxon>Bacillati</taxon>
        <taxon>Actinomycetota</taxon>
        <taxon>Actinomycetes</taxon>
        <taxon>Mycobacteriales</taxon>
        <taxon>Hoyosellaceae</taxon>
        <taxon>Lolliginicoccus</taxon>
    </lineage>
</organism>
<keyword evidence="3" id="KW-1185">Reference proteome</keyword>
<dbReference type="SMART" id="SM00347">
    <property type="entry name" value="HTH_MARR"/>
    <property type="match status" value="1"/>
</dbReference>
<reference evidence="2" key="1">
    <citation type="submission" date="2020-09" db="EMBL/GenBank/DDBJ databases">
        <title>Hoyosella lacisalsi sp. nov., a halotolerant actinobacterium isolated from soil of Lake Gudzhirganskoe.</title>
        <authorList>
            <person name="Yang Q."/>
            <person name="Guo P.Y."/>
            <person name="Liu S.W."/>
            <person name="Li F.N."/>
            <person name="Sun C.H."/>
        </authorList>
    </citation>
    <scope>NUCLEOTIDE SEQUENCE</scope>
    <source>
        <strain evidence="2">G463</strain>
    </source>
</reference>
<comment type="caution">
    <text evidence="2">The sequence shown here is derived from an EMBL/GenBank/DDBJ whole genome shotgun (WGS) entry which is preliminary data.</text>
</comment>
<feature type="domain" description="HTH marR-type" evidence="1">
    <location>
        <begin position="9"/>
        <end position="138"/>
    </location>
</feature>
<dbReference type="AlphaFoldDB" id="A0A927JB30"/>
<sequence length="159" mass="17324">MSDEDKQLAGDLALAVVRLARYLRGHQDHASALSLTQVSVLTAICYDGPMTPTELAHRERVQPPSMTRTIASLINAGLAQRLPHPTDGRQALISLTEAGREATTAEKTARDGWLEQQLASLDPGQREILRAALPTMNTLITRTIASRGAARPMVQRLDH</sequence>
<dbReference type="EMBL" id="JACYWE010000002">
    <property type="protein sequence ID" value="MBD8505816.1"/>
    <property type="molecule type" value="Genomic_DNA"/>
</dbReference>
<evidence type="ECO:0000259" key="1">
    <source>
        <dbReference type="PROSITE" id="PS50995"/>
    </source>
</evidence>
<dbReference type="InterPro" id="IPR036390">
    <property type="entry name" value="WH_DNA-bd_sf"/>
</dbReference>
<evidence type="ECO:0000313" key="3">
    <source>
        <dbReference type="Proteomes" id="UP000642993"/>
    </source>
</evidence>
<dbReference type="PRINTS" id="PR00598">
    <property type="entry name" value="HTHMARR"/>
</dbReference>
<protein>
    <submittedName>
        <fullName evidence="2">MarR family transcriptional regulator</fullName>
    </submittedName>
</protein>
<accession>A0A927JB30</accession>
<dbReference type="PANTHER" id="PTHR39515:SF2">
    <property type="entry name" value="HTH-TYPE TRANSCRIPTIONAL REGULATOR RV0880"/>
    <property type="match status" value="1"/>
</dbReference>
<dbReference type="Gene3D" id="1.10.10.10">
    <property type="entry name" value="Winged helix-like DNA-binding domain superfamily/Winged helix DNA-binding domain"/>
    <property type="match status" value="1"/>
</dbReference>
<dbReference type="InterPro" id="IPR000835">
    <property type="entry name" value="HTH_MarR-typ"/>
</dbReference>
<dbReference type="SUPFAM" id="SSF46785">
    <property type="entry name" value="Winged helix' DNA-binding domain"/>
    <property type="match status" value="1"/>
</dbReference>
<dbReference type="PROSITE" id="PS50995">
    <property type="entry name" value="HTH_MARR_2"/>
    <property type="match status" value="1"/>
</dbReference>
<gene>
    <name evidence="2" type="ORF">HT102_04865</name>
</gene>
<dbReference type="RefSeq" id="WP_192038274.1">
    <property type="nucleotide sequence ID" value="NZ_JACYWE010000002.1"/>
</dbReference>
<dbReference type="PANTHER" id="PTHR39515">
    <property type="entry name" value="CONSERVED PROTEIN"/>
    <property type="match status" value="1"/>
</dbReference>
<dbReference type="Pfam" id="PF01047">
    <property type="entry name" value="MarR"/>
    <property type="match status" value="1"/>
</dbReference>
<dbReference type="InterPro" id="IPR036388">
    <property type="entry name" value="WH-like_DNA-bd_sf"/>
</dbReference>
<proteinExistence type="predicted"/>
<dbReference type="GO" id="GO:0003700">
    <property type="term" value="F:DNA-binding transcription factor activity"/>
    <property type="evidence" value="ECO:0007669"/>
    <property type="project" value="InterPro"/>
</dbReference>
<name>A0A927JB30_9ACTN</name>
<evidence type="ECO:0000313" key="2">
    <source>
        <dbReference type="EMBL" id="MBD8505816.1"/>
    </source>
</evidence>
<dbReference type="Proteomes" id="UP000642993">
    <property type="component" value="Unassembled WGS sequence"/>
</dbReference>